<comment type="pathway">
    <text evidence="3 15">Carbohydrate biosynthesis; gluconeogenesis.</text>
</comment>
<dbReference type="GO" id="GO:0046872">
    <property type="term" value="F:metal ion binding"/>
    <property type="evidence" value="ECO:0007669"/>
    <property type="project" value="UniProtKB-KW"/>
</dbReference>
<dbReference type="AlphaFoldDB" id="A0A1H1ECC3"/>
<dbReference type="Pfam" id="PF01326">
    <property type="entry name" value="PPDK_N"/>
    <property type="match status" value="1"/>
</dbReference>
<keyword evidence="12 15" id="KW-0460">Magnesium</keyword>
<dbReference type="FunFam" id="3.30.470.20:FF:000017">
    <property type="entry name" value="Phosphoenolpyruvate synthase"/>
    <property type="match status" value="1"/>
</dbReference>
<evidence type="ECO:0000256" key="9">
    <source>
        <dbReference type="ARBA" id="ARBA00022741"/>
    </source>
</evidence>
<evidence type="ECO:0000256" key="6">
    <source>
        <dbReference type="ARBA" id="ARBA00021623"/>
    </source>
</evidence>
<evidence type="ECO:0000259" key="16">
    <source>
        <dbReference type="Pfam" id="PF00391"/>
    </source>
</evidence>
<keyword evidence="20" id="KW-1185">Reference proteome</keyword>
<keyword evidence="11 15" id="KW-0067">ATP-binding</keyword>
<dbReference type="Pfam" id="PF02896">
    <property type="entry name" value="PEP-utilizers_C"/>
    <property type="match status" value="1"/>
</dbReference>
<sequence>MTDVLWFSELGLSDLERVGGKNASLGEMIRGLATAGVRVPDGFATTADAYRRFLRESGLDDRIAAILHDLDSDDVTALAEAGTQIRDLIRHTPFPAGFEEQIRAAYGELVESHSGDAEVSWAVRSSATAEDLPDASFAGQQETFLNIRGVENILHAIKDVFASLYNDRAIAYRVHHGFTHSEVALSAGIQRMVRSDIGTSGVMFTMDTESGFNDAVFITSSYGLGEAVVQGAVNPDEFYVYKPALAAGRPAVLKRGLGEKAVQMTYTESREVGRTVDFVPVPREQRGRFSLSDAEVEQLARHAVAIEAHYGRPMDIEWGKDGVDGELYILQARPETVQSRQASGTISRYQLNEHSKILAEGRAIGQRIGAGQVRVLTSIDQMASFQPGDVLVANMTDPDWEPIMKKAAAIVTDRGGRTCHAAIIARELGIPAVVGTGNASRVLADGAPVTVSCAEGEAGLVYEGLLDYTLHETTVDTMPPAPVQIMMNVGTPEQAFSFSRLPHSGVGLARLEFIINRQIGIHPNALLALEGEIERPAALSDYTVQQIREKTAAYDGPRDYYVRRLAEGIATIAAAFAPEPVIIRLSDFKSNEYANLLGGPAFEPVEENPMIGYRGASRYLSPSFRKAFELECEALKFARNEMGLSNIKLMVPFVRTLEEAQGVTELLAANGLRRGEDGLQIVMMCELPANALLADEFLDYFDGFSIGSNDLTQLTLGLDRDSALVADGFDERNPAVKKLLEMAIAACRARGKYVGICGQGPSDHADFAEWLLEQGISSISLNPDAVTDTWLRLARTGNGSTVSSAVPGKTR</sequence>
<feature type="domain" description="PEP-utilising enzyme C-terminal" evidence="18">
    <location>
        <begin position="477"/>
        <end position="794"/>
    </location>
</feature>
<dbReference type="UniPathway" id="UPA00138"/>
<keyword evidence="8 15" id="KW-0479">Metal-binding</keyword>
<keyword evidence="9 15" id="KW-0547">Nucleotide-binding</keyword>
<dbReference type="SUPFAM" id="SSF52009">
    <property type="entry name" value="Phosphohistidine domain"/>
    <property type="match status" value="1"/>
</dbReference>
<evidence type="ECO:0000256" key="5">
    <source>
        <dbReference type="ARBA" id="ARBA00011996"/>
    </source>
</evidence>
<evidence type="ECO:0000259" key="17">
    <source>
        <dbReference type="Pfam" id="PF01326"/>
    </source>
</evidence>
<accession>A0A1H1ECC3</accession>
<dbReference type="SUPFAM" id="SSF56059">
    <property type="entry name" value="Glutathione synthetase ATP-binding domain-like"/>
    <property type="match status" value="1"/>
</dbReference>
<dbReference type="Gene3D" id="3.20.20.60">
    <property type="entry name" value="Phosphoenolpyruvate-binding domains"/>
    <property type="match status" value="1"/>
</dbReference>
<dbReference type="NCBIfam" id="TIGR01418">
    <property type="entry name" value="PEP_synth"/>
    <property type="match status" value="1"/>
</dbReference>
<dbReference type="InterPro" id="IPR006319">
    <property type="entry name" value="PEP_synth"/>
</dbReference>
<evidence type="ECO:0000256" key="11">
    <source>
        <dbReference type="ARBA" id="ARBA00022840"/>
    </source>
</evidence>
<comment type="similarity">
    <text evidence="4 15">Belongs to the PEP-utilizing enzyme family.</text>
</comment>
<dbReference type="Pfam" id="PF00391">
    <property type="entry name" value="PEP-utilizers"/>
    <property type="match status" value="1"/>
</dbReference>
<keyword evidence="7 15" id="KW-0808">Transferase</keyword>
<reference evidence="19 20" key="1">
    <citation type="submission" date="2016-10" db="EMBL/GenBank/DDBJ databases">
        <authorList>
            <person name="de Groot N.N."/>
        </authorList>
    </citation>
    <scope>NUCLEOTIDE SEQUENCE [LARGE SCALE GENOMIC DNA]</scope>
    <source>
        <strain evidence="19 20">DSM 20117</strain>
    </source>
</reference>
<evidence type="ECO:0000256" key="10">
    <source>
        <dbReference type="ARBA" id="ARBA00022777"/>
    </source>
</evidence>
<evidence type="ECO:0000259" key="18">
    <source>
        <dbReference type="Pfam" id="PF02896"/>
    </source>
</evidence>
<dbReference type="InterPro" id="IPR013815">
    <property type="entry name" value="ATP_grasp_subdomain_1"/>
</dbReference>
<evidence type="ECO:0000256" key="13">
    <source>
        <dbReference type="ARBA" id="ARBA00033470"/>
    </source>
</evidence>
<dbReference type="EC" id="2.7.9.2" evidence="5 15"/>
<dbReference type="KEGG" id="acry:AC20117_03125"/>
<dbReference type="PIRSF" id="PIRSF000854">
    <property type="entry name" value="PEP_synthase"/>
    <property type="match status" value="1"/>
</dbReference>
<dbReference type="FunFam" id="3.30.1490.20:FF:000010">
    <property type="entry name" value="Phosphoenolpyruvate synthase"/>
    <property type="match status" value="1"/>
</dbReference>
<dbReference type="EMBL" id="FNKH01000002">
    <property type="protein sequence ID" value="SDQ86461.1"/>
    <property type="molecule type" value="Genomic_DNA"/>
</dbReference>
<comment type="catalytic activity">
    <reaction evidence="14 15">
        <text>pyruvate + ATP + H2O = phosphoenolpyruvate + AMP + phosphate + 2 H(+)</text>
        <dbReference type="Rhea" id="RHEA:11364"/>
        <dbReference type="ChEBI" id="CHEBI:15361"/>
        <dbReference type="ChEBI" id="CHEBI:15377"/>
        <dbReference type="ChEBI" id="CHEBI:15378"/>
        <dbReference type="ChEBI" id="CHEBI:30616"/>
        <dbReference type="ChEBI" id="CHEBI:43474"/>
        <dbReference type="ChEBI" id="CHEBI:58702"/>
        <dbReference type="ChEBI" id="CHEBI:456215"/>
        <dbReference type="EC" id="2.7.9.2"/>
    </reaction>
</comment>
<dbReference type="InterPro" id="IPR000121">
    <property type="entry name" value="PEP_util_C"/>
</dbReference>
<dbReference type="InterPro" id="IPR040442">
    <property type="entry name" value="Pyrv_kinase-like_dom_sf"/>
</dbReference>
<evidence type="ECO:0000256" key="7">
    <source>
        <dbReference type="ARBA" id="ARBA00022679"/>
    </source>
</evidence>
<dbReference type="PANTHER" id="PTHR43030:SF1">
    <property type="entry name" value="PHOSPHOENOLPYRUVATE SYNTHASE"/>
    <property type="match status" value="1"/>
</dbReference>
<evidence type="ECO:0000256" key="2">
    <source>
        <dbReference type="ARBA" id="ARBA00002988"/>
    </source>
</evidence>
<dbReference type="STRING" id="37928.SAMN04489742_2869"/>
<dbReference type="InterPro" id="IPR008279">
    <property type="entry name" value="PEP-util_enz_mobile_dom"/>
</dbReference>
<dbReference type="FunFam" id="3.50.30.10:FF:000002">
    <property type="entry name" value="Phosphoenolpyruvate synthase"/>
    <property type="match status" value="1"/>
</dbReference>
<evidence type="ECO:0000256" key="3">
    <source>
        <dbReference type="ARBA" id="ARBA00004742"/>
    </source>
</evidence>
<proteinExistence type="inferred from homology"/>
<dbReference type="Gene3D" id="3.50.30.10">
    <property type="entry name" value="Phosphohistidine domain"/>
    <property type="match status" value="1"/>
</dbReference>
<dbReference type="Proteomes" id="UP000181917">
    <property type="component" value="Unassembled WGS sequence"/>
</dbReference>
<evidence type="ECO:0000256" key="8">
    <source>
        <dbReference type="ARBA" id="ARBA00022723"/>
    </source>
</evidence>
<dbReference type="InterPro" id="IPR023151">
    <property type="entry name" value="PEP_util_CS"/>
</dbReference>
<feature type="domain" description="Pyruvate phosphate dikinase AMP/ATP-binding" evidence="17">
    <location>
        <begin position="16"/>
        <end position="345"/>
    </location>
</feature>
<dbReference type="GO" id="GO:0005524">
    <property type="term" value="F:ATP binding"/>
    <property type="evidence" value="ECO:0007669"/>
    <property type="project" value="UniProtKB-KW"/>
</dbReference>
<comment type="cofactor">
    <cofactor evidence="1 15">
        <name>Mg(2+)</name>
        <dbReference type="ChEBI" id="CHEBI:18420"/>
    </cofactor>
</comment>
<evidence type="ECO:0000256" key="12">
    <source>
        <dbReference type="ARBA" id="ARBA00022842"/>
    </source>
</evidence>
<dbReference type="SUPFAM" id="SSF51621">
    <property type="entry name" value="Phosphoenolpyruvate/pyruvate domain"/>
    <property type="match status" value="1"/>
</dbReference>
<dbReference type="RefSeq" id="WP_074701029.1">
    <property type="nucleotide sequence ID" value="NZ_CP018863.1"/>
</dbReference>
<dbReference type="NCBIfam" id="NF005057">
    <property type="entry name" value="PRK06464.1"/>
    <property type="match status" value="1"/>
</dbReference>
<feature type="domain" description="PEP-utilising enzyme mobile" evidence="16">
    <location>
        <begin position="385"/>
        <end position="456"/>
    </location>
</feature>
<evidence type="ECO:0000256" key="14">
    <source>
        <dbReference type="ARBA" id="ARBA00047700"/>
    </source>
</evidence>
<keyword evidence="19" id="KW-0670">Pyruvate</keyword>
<evidence type="ECO:0000256" key="1">
    <source>
        <dbReference type="ARBA" id="ARBA00001946"/>
    </source>
</evidence>
<dbReference type="GO" id="GO:0006094">
    <property type="term" value="P:gluconeogenesis"/>
    <property type="evidence" value="ECO:0007669"/>
    <property type="project" value="UniProtKB-UniPathway"/>
</dbReference>
<comment type="function">
    <text evidence="2 15">Catalyzes the phosphorylation of pyruvate to phosphoenolpyruvate.</text>
</comment>
<gene>
    <name evidence="19" type="ORF">SAMN04489742_2869</name>
</gene>
<protein>
    <recommendedName>
        <fullName evidence="6 15">Phosphoenolpyruvate synthase</fullName>
        <shortName evidence="15">PEP synthase</shortName>
        <ecNumber evidence="5 15">2.7.9.2</ecNumber>
    </recommendedName>
    <alternativeName>
        <fullName evidence="13 15">Pyruvate, water dikinase</fullName>
    </alternativeName>
</protein>
<evidence type="ECO:0000256" key="15">
    <source>
        <dbReference type="PIRNR" id="PIRNR000854"/>
    </source>
</evidence>
<dbReference type="InterPro" id="IPR018274">
    <property type="entry name" value="PEP_util_AS"/>
</dbReference>
<evidence type="ECO:0000256" key="4">
    <source>
        <dbReference type="ARBA" id="ARBA00007837"/>
    </source>
</evidence>
<dbReference type="Gene3D" id="3.30.1490.20">
    <property type="entry name" value="ATP-grasp fold, A domain"/>
    <property type="match status" value="1"/>
</dbReference>
<organism evidence="19 20">
    <name type="scientific">Crystallibacter crystallopoietes</name>
    <dbReference type="NCBI Taxonomy" id="37928"/>
    <lineage>
        <taxon>Bacteria</taxon>
        <taxon>Bacillati</taxon>
        <taxon>Actinomycetota</taxon>
        <taxon>Actinomycetes</taxon>
        <taxon>Micrococcales</taxon>
        <taxon>Micrococcaceae</taxon>
        <taxon>Crystallibacter</taxon>
    </lineage>
</organism>
<dbReference type="GO" id="GO:0008986">
    <property type="term" value="F:pyruvate, water dikinase activity"/>
    <property type="evidence" value="ECO:0007669"/>
    <property type="project" value="UniProtKB-EC"/>
</dbReference>
<dbReference type="PANTHER" id="PTHR43030">
    <property type="entry name" value="PHOSPHOENOLPYRUVATE SYNTHASE"/>
    <property type="match status" value="1"/>
</dbReference>
<dbReference type="InterPro" id="IPR002192">
    <property type="entry name" value="PPDK_AMP/ATP-bd"/>
</dbReference>
<dbReference type="PROSITE" id="PS00742">
    <property type="entry name" value="PEP_ENZYMES_2"/>
    <property type="match status" value="1"/>
</dbReference>
<dbReference type="InterPro" id="IPR036637">
    <property type="entry name" value="Phosphohistidine_dom_sf"/>
</dbReference>
<keyword evidence="10 15" id="KW-0418">Kinase</keyword>
<evidence type="ECO:0000313" key="19">
    <source>
        <dbReference type="EMBL" id="SDQ86461.1"/>
    </source>
</evidence>
<dbReference type="InterPro" id="IPR015813">
    <property type="entry name" value="Pyrv/PenolPyrv_kinase-like_dom"/>
</dbReference>
<dbReference type="PROSITE" id="PS00370">
    <property type="entry name" value="PEP_ENZYMES_PHOS_SITE"/>
    <property type="match status" value="1"/>
</dbReference>
<name>A0A1H1ECC3_9MICC</name>
<evidence type="ECO:0000313" key="20">
    <source>
        <dbReference type="Proteomes" id="UP000181917"/>
    </source>
</evidence>
<dbReference type="OrthoDB" id="9765468at2"/>
<dbReference type="Gene3D" id="3.30.470.20">
    <property type="entry name" value="ATP-grasp fold, B domain"/>
    <property type="match status" value="1"/>
</dbReference>